<feature type="compositionally biased region" description="Low complexity" evidence="1">
    <location>
        <begin position="139"/>
        <end position="148"/>
    </location>
</feature>
<dbReference type="Proteomes" id="UP000823775">
    <property type="component" value="Unassembled WGS sequence"/>
</dbReference>
<evidence type="ECO:0000256" key="1">
    <source>
        <dbReference type="SAM" id="MobiDB-lite"/>
    </source>
</evidence>
<feature type="region of interest" description="Disordered" evidence="1">
    <location>
        <begin position="103"/>
        <end position="157"/>
    </location>
</feature>
<sequence length="157" mass="16850">MPELRSGARRSKRLGDPACPSNLLVKRKTWSCLLRTEPEEEVVEEEEGGIRLIDLDPEPPCEVLPQAAPVGVAEPAFNRIDGAADKGAMDGGGSADKVMGVEEEASATPVPDRVQVGNSPVYKTERKLGKGGFGQVYVGRRTSGGTERTGPDERRLH</sequence>
<keyword evidence="3" id="KW-1185">Reference proteome</keyword>
<protein>
    <submittedName>
        <fullName evidence="2">Uncharacterized protein</fullName>
    </submittedName>
</protein>
<evidence type="ECO:0000313" key="3">
    <source>
        <dbReference type="Proteomes" id="UP000823775"/>
    </source>
</evidence>
<proteinExistence type="predicted"/>
<organism evidence="2 3">
    <name type="scientific">Datura stramonium</name>
    <name type="common">Jimsonweed</name>
    <name type="synonym">Common thornapple</name>
    <dbReference type="NCBI Taxonomy" id="4076"/>
    <lineage>
        <taxon>Eukaryota</taxon>
        <taxon>Viridiplantae</taxon>
        <taxon>Streptophyta</taxon>
        <taxon>Embryophyta</taxon>
        <taxon>Tracheophyta</taxon>
        <taxon>Spermatophyta</taxon>
        <taxon>Magnoliopsida</taxon>
        <taxon>eudicotyledons</taxon>
        <taxon>Gunneridae</taxon>
        <taxon>Pentapetalae</taxon>
        <taxon>asterids</taxon>
        <taxon>lamiids</taxon>
        <taxon>Solanales</taxon>
        <taxon>Solanaceae</taxon>
        <taxon>Solanoideae</taxon>
        <taxon>Datureae</taxon>
        <taxon>Datura</taxon>
    </lineage>
</organism>
<name>A0ABS8RRC6_DATST</name>
<evidence type="ECO:0000313" key="2">
    <source>
        <dbReference type="EMBL" id="MCD7449373.1"/>
    </source>
</evidence>
<dbReference type="EMBL" id="JACEIK010000093">
    <property type="protein sequence ID" value="MCD7449373.1"/>
    <property type="molecule type" value="Genomic_DNA"/>
</dbReference>
<accession>A0ABS8RRC6</accession>
<reference evidence="2 3" key="1">
    <citation type="journal article" date="2021" name="BMC Genomics">
        <title>Datura genome reveals duplications of psychoactive alkaloid biosynthetic genes and high mutation rate following tissue culture.</title>
        <authorList>
            <person name="Rajewski A."/>
            <person name="Carter-House D."/>
            <person name="Stajich J."/>
            <person name="Litt A."/>
        </authorList>
    </citation>
    <scope>NUCLEOTIDE SEQUENCE [LARGE SCALE GENOMIC DNA]</scope>
    <source>
        <strain evidence="2">AR-01</strain>
    </source>
</reference>
<comment type="caution">
    <text evidence="2">The sequence shown here is derived from an EMBL/GenBank/DDBJ whole genome shotgun (WGS) entry which is preliminary data.</text>
</comment>
<gene>
    <name evidence="2" type="ORF">HAX54_051804</name>
</gene>